<reference evidence="11" key="1">
    <citation type="submission" date="2016-10" db="EMBL/GenBank/DDBJ databases">
        <authorList>
            <person name="Varghese N."/>
            <person name="Submissions S."/>
        </authorList>
    </citation>
    <scope>NUCLEOTIDE SEQUENCE [LARGE SCALE GENOMIC DNA]</scope>
    <source>
        <strain evidence="11">B4,CECT 8067,JCM 17497</strain>
    </source>
</reference>
<evidence type="ECO:0000256" key="1">
    <source>
        <dbReference type="ARBA" id="ARBA00004651"/>
    </source>
</evidence>
<dbReference type="Proteomes" id="UP000198882">
    <property type="component" value="Unassembled WGS sequence"/>
</dbReference>
<keyword evidence="11" id="KW-1185">Reference proteome</keyword>
<dbReference type="PROSITE" id="PS50928">
    <property type="entry name" value="ABC_TM1"/>
    <property type="match status" value="1"/>
</dbReference>
<dbReference type="SUPFAM" id="SSF161098">
    <property type="entry name" value="MetI-like"/>
    <property type="match status" value="1"/>
</dbReference>
<feature type="transmembrane region" description="Helical" evidence="7">
    <location>
        <begin position="307"/>
        <end position="325"/>
    </location>
</feature>
<evidence type="ECO:0000256" key="8">
    <source>
        <dbReference type="SAM" id="MobiDB-lite"/>
    </source>
</evidence>
<dbReference type="InterPro" id="IPR035906">
    <property type="entry name" value="MetI-like_sf"/>
</dbReference>
<dbReference type="GO" id="GO:0005886">
    <property type="term" value="C:plasma membrane"/>
    <property type="evidence" value="ECO:0007669"/>
    <property type="project" value="UniProtKB-SubCell"/>
</dbReference>
<dbReference type="EMBL" id="FNFE01000002">
    <property type="protein sequence ID" value="SDJ95875.1"/>
    <property type="molecule type" value="Genomic_DNA"/>
</dbReference>
<keyword evidence="3" id="KW-1003">Cell membrane</keyword>
<feature type="transmembrane region" description="Helical" evidence="7">
    <location>
        <begin position="170"/>
        <end position="192"/>
    </location>
</feature>
<feature type="transmembrane region" description="Helical" evidence="7">
    <location>
        <begin position="256"/>
        <end position="279"/>
    </location>
</feature>
<feature type="compositionally biased region" description="Basic and acidic residues" evidence="8">
    <location>
        <begin position="20"/>
        <end position="29"/>
    </location>
</feature>
<comment type="subcellular location">
    <subcellularLocation>
        <location evidence="1 7">Cell membrane</location>
        <topology evidence="1 7">Multi-pass membrane protein</topology>
    </subcellularLocation>
</comment>
<keyword evidence="4 7" id="KW-0812">Transmembrane</keyword>
<evidence type="ECO:0000259" key="9">
    <source>
        <dbReference type="PROSITE" id="PS50928"/>
    </source>
</evidence>
<evidence type="ECO:0000256" key="5">
    <source>
        <dbReference type="ARBA" id="ARBA00022989"/>
    </source>
</evidence>
<dbReference type="Gene3D" id="1.10.3720.10">
    <property type="entry name" value="MetI-like"/>
    <property type="match status" value="1"/>
</dbReference>
<evidence type="ECO:0000256" key="3">
    <source>
        <dbReference type="ARBA" id="ARBA00022475"/>
    </source>
</evidence>
<protein>
    <submittedName>
        <fullName evidence="10">Peptide/nickel transport system permease protein</fullName>
    </submittedName>
</protein>
<proteinExistence type="inferred from homology"/>
<keyword evidence="5 7" id="KW-1133">Transmembrane helix</keyword>
<organism evidence="10 11">
    <name type="scientific">Natronorubrum texcoconense</name>
    <dbReference type="NCBI Taxonomy" id="1095776"/>
    <lineage>
        <taxon>Archaea</taxon>
        <taxon>Methanobacteriati</taxon>
        <taxon>Methanobacteriota</taxon>
        <taxon>Stenosarchaea group</taxon>
        <taxon>Halobacteria</taxon>
        <taxon>Halobacteriales</taxon>
        <taxon>Natrialbaceae</taxon>
        <taxon>Natronorubrum</taxon>
    </lineage>
</organism>
<dbReference type="RefSeq" id="WP_090305015.1">
    <property type="nucleotide sequence ID" value="NZ_FNFE01000002.1"/>
</dbReference>
<comment type="similarity">
    <text evidence="7">Belongs to the binding-protein-dependent transport system permease family.</text>
</comment>
<evidence type="ECO:0000256" key="7">
    <source>
        <dbReference type="RuleBase" id="RU363032"/>
    </source>
</evidence>
<dbReference type="STRING" id="1095776.SAMN04515672_1962"/>
<keyword evidence="2 7" id="KW-0813">Transport</keyword>
<evidence type="ECO:0000313" key="10">
    <source>
        <dbReference type="EMBL" id="SDJ95875.1"/>
    </source>
</evidence>
<dbReference type="InterPro" id="IPR000515">
    <property type="entry name" value="MetI-like"/>
</dbReference>
<feature type="domain" description="ABC transmembrane type-1" evidence="9">
    <location>
        <begin position="135"/>
        <end position="330"/>
    </location>
</feature>
<feature type="transmembrane region" description="Helical" evidence="7">
    <location>
        <begin position="57"/>
        <end position="79"/>
    </location>
</feature>
<evidence type="ECO:0000256" key="6">
    <source>
        <dbReference type="ARBA" id="ARBA00023136"/>
    </source>
</evidence>
<feature type="transmembrane region" description="Helical" evidence="7">
    <location>
        <begin position="198"/>
        <end position="217"/>
    </location>
</feature>
<evidence type="ECO:0000256" key="4">
    <source>
        <dbReference type="ARBA" id="ARBA00022692"/>
    </source>
</evidence>
<dbReference type="CDD" id="cd06261">
    <property type="entry name" value="TM_PBP2"/>
    <property type="match status" value="1"/>
</dbReference>
<feature type="transmembrane region" description="Helical" evidence="7">
    <location>
        <begin position="137"/>
        <end position="158"/>
    </location>
</feature>
<gene>
    <name evidence="10" type="ORF">SAMN04515672_1962</name>
</gene>
<accession>A0A1G8Y158</accession>
<dbReference type="OrthoDB" id="312811at2157"/>
<dbReference type="GO" id="GO:0055085">
    <property type="term" value="P:transmembrane transport"/>
    <property type="evidence" value="ECO:0007669"/>
    <property type="project" value="InterPro"/>
</dbReference>
<dbReference type="Pfam" id="PF12911">
    <property type="entry name" value="OppC_N"/>
    <property type="match status" value="1"/>
</dbReference>
<dbReference type="AlphaFoldDB" id="A0A1G8Y158"/>
<dbReference type="PANTHER" id="PTHR43386">
    <property type="entry name" value="OLIGOPEPTIDE TRANSPORT SYSTEM PERMEASE PROTEIN APPC"/>
    <property type="match status" value="1"/>
</dbReference>
<evidence type="ECO:0000256" key="2">
    <source>
        <dbReference type="ARBA" id="ARBA00022448"/>
    </source>
</evidence>
<dbReference type="InterPro" id="IPR025966">
    <property type="entry name" value="OppC_N"/>
</dbReference>
<name>A0A1G8Y158_9EURY</name>
<feature type="region of interest" description="Disordered" evidence="8">
    <location>
        <begin position="1"/>
        <end position="39"/>
    </location>
</feature>
<keyword evidence="6 7" id="KW-0472">Membrane</keyword>
<dbReference type="InterPro" id="IPR050366">
    <property type="entry name" value="BP-dependent_transpt_permease"/>
</dbReference>
<evidence type="ECO:0000313" key="11">
    <source>
        <dbReference type="Proteomes" id="UP000198882"/>
    </source>
</evidence>
<sequence>MTNERTTSTERGRIRISGFDPERVTEREPLSGWTEETGGETQSRWKRAFTRFKRNRTALIGLSVVGLLTLLTVFARPIVIMGVTVQPFGLAPHDPGTILYMQDPSISTWDAPSWAHPMGVDGNGRDMFSRVLYGGRYSISIGFVVVALTASFGLIYGAISGYYGGWTDEIMMRVVDTIYAFPGLILALIVIATLGRGYWQLVLAFSLFGWVTYGRLIRGEVLKIKENEYVLAAKALGARDRSIIFRHIAPNAMPPLIVLASLNIGTVVIGVAALGFLGLGMPPGSAEWGTMLDQTRDTLIQPPGGSIPWWATVYPGAAIFLFVMAMNMIGDGINDALDAQETGVEQQGGG</sequence>
<dbReference type="PANTHER" id="PTHR43386:SF1">
    <property type="entry name" value="D,D-DIPEPTIDE TRANSPORT SYSTEM PERMEASE PROTEIN DDPC-RELATED"/>
    <property type="match status" value="1"/>
</dbReference>
<dbReference type="Pfam" id="PF00528">
    <property type="entry name" value="BPD_transp_1"/>
    <property type="match status" value="1"/>
</dbReference>